<evidence type="ECO:0000313" key="1">
    <source>
        <dbReference type="EMBL" id="GGW25699.1"/>
    </source>
</evidence>
<comment type="caution">
    <text evidence="1">The sequence shown here is derived from an EMBL/GenBank/DDBJ whole genome shotgun (WGS) entry which is preliminary data.</text>
</comment>
<evidence type="ECO:0008006" key="3">
    <source>
        <dbReference type="Google" id="ProtNLM"/>
    </source>
</evidence>
<organism evidence="1 2">
    <name type="scientific">Gemmobacter lanyuensis</name>
    <dbReference type="NCBI Taxonomy" id="1054497"/>
    <lineage>
        <taxon>Bacteria</taxon>
        <taxon>Pseudomonadati</taxon>
        <taxon>Pseudomonadota</taxon>
        <taxon>Alphaproteobacteria</taxon>
        <taxon>Rhodobacterales</taxon>
        <taxon>Paracoccaceae</taxon>
        <taxon>Gemmobacter</taxon>
    </lineage>
</organism>
<dbReference type="Proteomes" id="UP000628984">
    <property type="component" value="Unassembled WGS sequence"/>
</dbReference>
<dbReference type="Pfam" id="PF06082">
    <property type="entry name" value="YjbH"/>
    <property type="match status" value="1"/>
</dbReference>
<sequence>MALIAPTLIVAQSSDRNSLNFNGATGLIDMPSGEQQPDAYLTITSGHFGPVSRTTLSFQITPRMSASFRFMGIRQWNAQSACQPDCSGEPDSDGYPTYYDRSFDFRYQLLKESKYVPAFTIGLQDLAGTGVLSGEFVAATKHITPDLKVTAGLGWGRLGSYGSIGAPFGDRDPIDIGEGGNFNAGQWFRGDAAPFAGVEWRANDRLTLKAEYSSDAYYVESERRGTFDRKSPFNFGAEYTVNEWFQIGGYYMYGSELGIAAHFTMNPKNRPMGGIKDGAPDPVKVRPTRAADPEAYSTDWVTQADAASILIINLNKRLKGDGVEVEAISYTKDRAQVRIRNIRYDAEAQAIGRVARAMSYVMPESVEVFEIVPMVAGMPASKVELRRSDLERLEHSPTASDQMRAAVTVSNPGARPQLTYDAEKFPDFRWSLSPYNRIRLFDQRGSPFKMDVGARLSARYEFSPGWVLEGAAVKRVVGNLANVPPTIDTGLQPVRSDVERYDANGDPAIERITLSKYMYFGGDVYGRLSLGYLERMFGGVSGEVLYKPVDRKWALGAELNYVAQRDSDGMLGFSEYDYQTVSGHVSAYYAFAEGYHAQLDVGRYLAGDIGATLSLDREFANGWRVGAFATKTNVSADDFGSGSFDKGIRLEVPLAWGLGTPGRKTYETVIRPFGRDGGARLNIEGRLYDTVRDYHTSGIDDQWGRFWK</sequence>
<gene>
    <name evidence="1" type="ORF">GCM10011452_11980</name>
</gene>
<protein>
    <recommendedName>
        <fullName evidence="3">YjbH domain-containing protein</fullName>
    </recommendedName>
</protein>
<accession>A0A918IPR8</accession>
<reference evidence="1" key="2">
    <citation type="submission" date="2020-09" db="EMBL/GenBank/DDBJ databases">
        <authorList>
            <person name="Sun Q."/>
            <person name="Kim S."/>
        </authorList>
    </citation>
    <scope>NUCLEOTIDE SEQUENCE</scope>
    <source>
        <strain evidence="1">KCTC 23714</strain>
    </source>
</reference>
<dbReference type="AlphaFoldDB" id="A0A918IPR8"/>
<keyword evidence="2" id="KW-1185">Reference proteome</keyword>
<dbReference type="EMBL" id="BMYQ01000002">
    <property type="protein sequence ID" value="GGW25699.1"/>
    <property type="molecule type" value="Genomic_DNA"/>
</dbReference>
<proteinExistence type="predicted"/>
<name>A0A918IPR8_9RHOB</name>
<evidence type="ECO:0000313" key="2">
    <source>
        <dbReference type="Proteomes" id="UP000628984"/>
    </source>
</evidence>
<dbReference type="InterPro" id="IPR010344">
    <property type="entry name" value="YbjH"/>
</dbReference>
<reference evidence="1" key="1">
    <citation type="journal article" date="2014" name="Int. J. Syst. Evol. Microbiol.">
        <title>Complete genome sequence of Corynebacterium casei LMG S-19264T (=DSM 44701T), isolated from a smear-ripened cheese.</title>
        <authorList>
            <consortium name="US DOE Joint Genome Institute (JGI-PGF)"/>
            <person name="Walter F."/>
            <person name="Albersmeier A."/>
            <person name="Kalinowski J."/>
            <person name="Ruckert C."/>
        </authorList>
    </citation>
    <scope>NUCLEOTIDE SEQUENCE</scope>
    <source>
        <strain evidence="1">KCTC 23714</strain>
    </source>
</reference>